<evidence type="ECO:0000313" key="7">
    <source>
        <dbReference type="EMBL" id="KAK4077789.1"/>
    </source>
</evidence>
<dbReference type="SUPFAM" id="SSF50978">
    <property type="entry name" value="WD40 repeat-like"/>
    <property type="match status" value="1"/>
</dbReference>
<dbReference type="InterPro" id="IPR019775">
    <property type="entry name" value="WD40_repeat_CS"/>
</dbReference>
<dbReference type="RefSeq" id="XP_062757472.1">
    <property type="nucleotide sequence ID" value="XM_062897780.1"/>
</dbReference>
<keyword evidence="8" id="KW-1185">Reference proteome</keyword>
<protein>
    <recommendedName>
        <fullName evidence="6">Nucleoside phosphorylase domain-containing protein</fullName>
    </recommendedName>
</protein>
<feature type="region of interest" description="Disordered" evidence="5">
    <location>
        <begin position="203"/>
        <end position="229"/>
    </location>
</feature>
<dbReference type="SUPFAM" id="SSF48403">
    <property type="entry name" value="Ankyrin repeat"/>
    <property type="match status" value="1"/>
</dbReference>
<feature type="domain" description="Nucleoside phosphorylase" evidence="6">
    <location>
        <begin position="46"/>
        <end position="113"/>
    </location>
</feature>
<dbReference type="PANTHER" id="PTHR46082:SF11">
    <property type="entry name" value="AAA+ ATPASE DOMAIN-CONTAINING PROTEIN-RELATED"/>
    <property type="match status" value="1"/>
</dbReference>
<dbReference type="PANTHER" id="PTHR46082">
    <property type="entry name" value="ATP/GTP-BINDING PROTEIN-RELATED"/>
    <property type="match status" value="1"/>
</dbReference>
<dbReference type="InterPro" id="IPR036322">
    <property type="entry name" value="WD40_repeat_dom_sf"/>
</dbReference>
<dbReference type="Pfam" id="PF00400">
    <property type="entry name" value="WD40"/>
    <property type="match status" value="1"/>
</dbReference>
<dbReference type="InterPro" id="IPR001680">
    <property type="entry name" value="WD40_rpt"/>
</dbReference>
<dbReference type="InterPro" id="IPR000845">
    <property type="entry name" value="Nucleoside_phosphorylase_d"/>
</dbReference>
<dbReference type="InterPro" id="IPR035994">
    <property type="entry name" value="Nucleoside_phosphorylase_sf"/>
</dbReference>
<organism evidence="7 8">
    <name type="scientific">Trichoderma aggressivum f. europaeum</name>
    <dbReference type="NCBI Taxonomy" id="173218"/>
    <lineage>
        <taxon>Eukaryota</taxon>
        <taxon>Fungi</taxon>
        <taxon>Dikarya</taxon>
        <taxon>Ascomycota</taxon>
        <taxon>Pezizomycotina</taxon>
        <taxon>Sordariomycetes</taxon>
        <taxon>Hypocreomycetidae</taxon>
        <taxon>Hypocreales</taxon>
        <taxon>Hypocreaceae</taxon>
        <taxon>Trichoderma</taxon>
    </lineage>
</organism>
<dbReference type="GO" id="GO:0003824">
    <property type="term" value="F:catalytic activity"/>
    <property type="evidence" value="ECO:0007669"/>
    <property type="project" value="InterPro"/>
</dbReference>
<dbReference type="Gene3D" id="1.25.40.20">
    <property type="entry name" value="Ankyrin repeat-containing domain"/>
    <property type="match status" value="1"/>
</dbReference>
<gene>
    <name evidence="7" type="ORF">Triagg1_3483</name>
</gene>
<dbReference type="PROSITE" id="PS50297">
    <property type="entry name" value="ANK_REP_REGION"/>
    <property type="match status" value="2"/>
</dbReference>
<feature type="repeat" description="ANK" evidence="3">
    <location>
        <begin position="495"/>
        <end position="519"/>
    </location>
</feature>
<dbReference type="InterPro" id="IPR053137">
    <property type="entry name" value="NLR-like"/>
</dbReference>
<dbReference type="Pfam" id="PF01048">
    <property type="entry name" value="PNP_UDP_1"/>
    <property type="match status" value="1"/>
</dbReference>
<evidence type="ECO:0000256" key="5">
    <source>
        <dbReference type="SAM" id="MobiDB-lite"/>
    </source>
</evidence>
<dbReference type="InterPro" id="IPR002110">
    <property type="entry name" value="Ankyrin_rpt"/>
</dbReference>
<keyword evidence="2" id="KW-0677">Repeat</keyword>
<dbReference type="PROSITE" id="PS50082">
    <property type="entry name" value="WD_REPEATS_2"/>
    <property type="match status" value="1"/>
</dbReference>
<dbReference type="PROSITE" id="PS50088">
    <property type="entry name" value="ANK_REPEAT"/>
    <property type="match status" value="2"/>
</dbReference>
<dbReference type="SUPFAM" id="SSF53167">
    <property type="entry name" value="Purine and uridine phosphorylases"/>
    <property type="match status" value="1"/>
</dbReference>
<dbReference type="EMBL" id="JAWRVG010000010">
    <property type="protein sequence ID" value="KAK4077789.1"/>
    <property type="molecule type" value="Genomic_DNA"/>
</dbReference>
<dbReference type="SMART" id="SM00320">
    <property type="entry name" value="WD40"/>
    <property type="match status" value="2"/>
</dbReference>
<evidence type="ECO:0000259" key="6">
    <source>
        <dbReference type="Pfam" id="PF01048"/>
    </source>
</evidence>
<evidence type="ECO:0000256" key="4">
    <source>
        <dbReference type="PROSITE-ProRule" id="PRU00221"/>
    </source>
</evidence>
<evidence type="ECO:0000256" key="1">
    <source>
        <dbReference type="ARBA" id="ARBA00022574"/>
    </source>
</evidence>
<comment type="caution">
    <text evidence="7">The sequence shown here is derived from an EMBL/GenBank/DDBJ whole genome shotgun (WGS) entry which is preliminary data.</text>
</comment>
<dbReference type="Proteomes" id="UP001273209">
    <property type="component" value="Unassembled WGS sequence"/>
</dbReference>
<keyword evidence="1 4" id="KW-0853">WD repeat</keyword>
<evidence type="ECO:0000256" key="2">
    <source>
        <dbReference type="ARBA" id="ARBA00022737"/>
    </source>
</evidence>
<dbReference type="AlphaFoldDB" id="A0AAE1M146"/>
<evidence type="ECO:0000313" key="8">
    <source>
        <dbReference type="Proteomes" id="UP001273209"/>
    </source>
</evidence>
<sequence length="681" mass="75632">MATAKPRSFDEYTIGWICTRPTEWIAASGMLNDIHPNIEKPSYDSNIYAMGSIYDHNIVVACPPDEEIGNTSAAAIVAVLMKSTFPQIRFVFLVGVGGGISPKVKLGDVVVSIPVKQYPALVQWDTGNLKGDSSLERIGSLNPLPHSLLKALEQTDAVHDWVGTDMYSRFEKLRDSWPELVSRHLRSDSIEAKLMLTKAGYGDVNKSTTGDQDDGEGEGNCTRRGQAKDHPKDKVYFGMIVEGNQVIEDPKVDKTRKKNLGGDVLCVETKAAVLAEIFPCLIIRGIYDHANSHKIEDCQEHAAAMAAAFANELVRFLLSDFDYDPLAKNMVDKVSDSSARNDSPQAIAADAGRQLQRFSLTLALARMLPDKQQNDKTQQLLSQKNTQLKEIKKQQEKVDVKLRKFGMLGSHLAKHEAKITGEIYKLQKMQADAEQRTATQTLLLKLRQMDGLDHDCEPGEIDDSRLFQWAVEESDAEIVQLFLDRGTDATATHNDGWMPLHAAASQGYDDVVRVLLKRGGVEADSKNDDGRTALQLAIERGHGDVMRLLLRKSANKDAAMIQARWEHKGQHRVKFAVFSHDSRLLASATIGGNIELWNTATGHCQETLEDPCPKTARGDKRWIASMAFSHNSKLLASGSSDGFIKIWNTTTGQCQRTLQGHECDRQAHAKKRSKAMERKYK</sequence>
<dbReference type="Gene3D" id="2.130.10.10">
    <property type="entry name" value="YVTN repeat-like/Quinoprotein amine dehydrogenase"/>
    <property type="match status" value="1"/>
</dbReference>
<keyword evidence="3" id="KW-0040">ANK repeat</keyword>
<dbReference type="InterPro" id="IPR036770">
    <property type="entry name" value="Ankyrin_rpt-contain_sf"/>
</dbReference>
<accession>A0AAE1M146</accession>
<dbReference type="GeneID" id="87917685"/>
<name>A0AAE1M146_9HYPO</name>
<proteinExistence type="predicted"/>
<feature type="repeat" description="ANK" evidence="3">
    <location>
        <begin position="529"/>
        <end position="561"/>
    </location>
</feature>
<evidence type="ECO:0000256" key="3">
    <source>
        <dbReference type="PROSITE-ProRule" id="PRU00023"/>
    </source>
</evidence>
<feature type="repeat" description="WD" evidence="4">
    <location>
        <begin position="616"/>
        <end position="657"/>
    </location>
</feature>
<dbReference type="GO" id="GO:0009116">
    <property type="term" value="P:nucleoside metabolic process"/>
    <property type="evidence" value="ECO:0007669"/>
    <property type="project" value="InterPro"/>
</dbReference>
<dbReference type="Gene3D" id="3.40.50.1580">
    <property type="entry name" value="Nucleoside phosphorylase domain"/>
    <property type="match status" value="1"/>
</dbReference>
<dbReference type="PROSITE" id="PS00678">
    <property type="entry name" value="WD_REPEATS_1"/>
    <property type="match status" value="1"/>
</dbReference>
<dbReference type="SMART" id="SM00248">
    <property type="entry name" value="ANK"/>
    <property type="match status" value="3"/>
</dbReference>
<dbReference type="PROSITE" id="PS50294">
    <property type="entry name" value="WD_REPEATS_REGION"/>
    <property type="match status" value="1"/>
</dbReference>
<reference evidence="7" key="1">
    <citation type="submission" date="2023-11" db="EMBL/GenBank/DDBJ databases">
        <title>The genome sequences of three competitors of mushroom-forming fungi.</title>
        <authorList>
            <person name="Beijen E."/>
            <person name="Ohm R.A."/>
        </authorList>
    </citation>
    <scope>NUCLEOTIDE SEQUENCE</scope>
    <source>
        <strain evidence="7">CBS 100526</strain>
    </source>
</reference>
<dbReference type="Pfam" id="PF12796">
    <property type="entry name" value="Ank_2"/>
    <property type="match status" value="1"/>
</dbReference>
<dbReference type="InterPro" id="IPR015943">
    <property type="entry name" value="WD40/YVTN_repeat-like_dom_sf"/>
</dbReference>